<dbReference type="GO" id="GO:0008652">
    <property type="term" value="P:amino acid biosynthetic process"/>
    <property type="evidence" value="ECO:0007669"/>
    <property type="project" value="UniProtKB-KW"/>
</dbReference>
<organism evidence="5 6">
    <name type="scientific">Desulfolithobacter dissulfuricans</name>
    <dbReference type="NCBI Taxonomy" id="2795293"/>
    <lineage>
        <taxon>Bacteria</taxon>
        <taxon>Pseudomonadati</taxon>
        <taxon>Thermodesulfobacteriota</taxon>
        <taxon>Desulfobulbia</taxon>
        <taxon>Desulfobulbales</taxon>
        <taxon>Desulfobulbaceae</taxon>
        <taxon>Desulfolithobacter</taxon>
    </lineage>
</organism>
<keyword evidence="2 4" id="KW-0456">Lyase</keyword>
<feature type="binding site" evidence="4">
    <location>
        <position position="61"/>
    </location>
    <ligand>
        <name>3-dehydroquinate</name>
        <dbReference type="ChEBI" id="CHEBI:32364"/>
    </ligand>
</feature>
<dbReference type="InterPro" id="IPR013785">
    <property type="entry name" value="Aldolase_TIM"/>
</dbReference>
<reference evidence="5" key="1">
    <citation type="submission" date="2020-12" db="EMBL/GenBank/DDBJ databases">
        <title>Desulfobium dissulfuricans gen. nov., sp. nov., a novel mesophilic, sulfate-reducing bacterium isolated from a deep-sea hydrothermal vent.</title>
        <authorList>
            <person name="Hashimoto Y."/>
            <person name="Tame A."/>
            <person name="Sawayama S."/>
            <person name="Miyazaki J."/>
            <person name="Takai K."/>
            <person name="Nakagawa S."/>
        </authorList>
    </citation>
    <scope>NUCLEOTIDE SEQUENCE</scope>
    <source>
        <strain evidence="5">GF1</strain>
    </source>
</reference>
<comment type="catalytic activity">
    <reaction evidence="1 4">
        <text>3-dehydroquinate = 3-dehydroshikimate + H2O</text>
        <dbReference type="Rhea" id="RHEA:21096"/>
        <dbReference type="ChEBI" id="CHEBI:15377"/>
        <dbReference type="ChEBI" id="CHEBI:16630"/>
        <dbReference type="ChEBI" id="CHEBI:32364"/>
        <dbReference type="EC" id="4.2.1.10"/>
    </reaction>
</comment>
<dbReference type="HAMAP" id="MF_00214">
    <property type="entry name" value="AroD"/>
    <property type="match status" value="1"/>
</dbReference>
<dbReference type="EC" id="4.2.1.10" evidence="4"/>
<evidence type="ECO:0000256" key="2">
    <source>
        <dbReference type="ARBA" id="ARBA00023239"/>
    </source>
</evidence>
<evidence type="ECO:0000313" key="6">
    <source>
        <dbReference type="Proteomes" id="UP001063350"/>
    </source>
</evidence>
<feature type="binding site" evidence="4">
    <location>
        <position position="210"/>
    </location>
    <ligand>
        <name>3-dehydroquinate</name>
        <dbReference type="ChEBI" id="CHEBI:32364"/>
    </ligand>
</feature>
<feature type="active site" description="Proton donor/acceptor" evidence="4">
    <location>
        <position position="121"/>
    </location>
</feature>
<dbReference type="Gene3D" id="3.20.20.70">
    <property type="entry name" value="Aldolase class I"/>
    <property type="match status" value="1"/>
</dbReference>
<evidence type="ECO:0000256" key="4">
    <source>
        <dbReference type="HAMAP-Rule" id="MF_00214"/>
    </source>
</evidence>
<dbReference type="InterPro" id="IPR050146">
    <property type="entry name" value="Type-I_3-dehydroquinase"/>
</dbReference>
<comment type="subunit">
    <text evidence="4">Homodimer.</text>
</comment>
<protein>
    <recommendedName>
        <fullName evidence="4">3-dehydroquinate dehydratase</fullName>
        <shortName evidence="4">3-dehydroquinase</shortName>
        <ecNumber evidence="4">4.2.1.10</ecNumber>
    </recommendedName>
    <alternativeName>
        <fullName evidence="4">Type I DHQase</fullName>
    </alternativeName>
    <alternativeName>
        <fullName evidence="4">Type I dehydroquinase</fullName>
        <shortName evidence="4">DHQ1</shortName>
    </alternativeName>
</protein>
<dbReference type="RefSeq" id="WP_267927050.1">
    <property type="nucleotide sequence ID" value="NZ_AP024233.1"/>
</dbReference>
<accession>A0A915U2V1</accession>
<dbReference type="NCBIfam" id="TIGR01093">
    <property type="entry name" value="aroD"/>
    <property type="match status" value="1"/>
</dbReference>
<comment type="function">
    <text evidence="4">Involved in the third step of the chorismate pathway, which leads to the biosynthesis of aromatic amino acids. Catalyzes the cis-dehydration of 3-dehydroquinate (DHQ) and introduces the first double bond of the aromatic ring to yield 3-dehydroshikimate.</text>
</comment>
<dbReference type="Pfam" id="PF01487">
    <property type="entry name" value="DHquinase_I"/>
    <property type="match status" value="1"/>
</dbReference>
<dbReference type="GO" id="GO:0009423">
    <property type="term" value="P:chorismate biosynthetic process"/>
    <property type="evidence" value="ECO:0007669"/>
    <property type="project" value="UniProtKB-UniRule"/>
</dbReference>
<evidence type="ECO:0000256" key="3">
    <source>
        <dbReference type="ARBA" id="ARBA00023270"/>
    </source>
</evidence>
<dbReference type="SUPFAM" id="SSF51569">
    <property type="entry name" value="Aldolase"/>
    <property type="match status" value="1"/>
</dbReference>
<evidence type="ECO:0000313" key="5">
    <source>
        <dbReference type="EMBL" id="BCO10313.1"/>
    </source>
</evidence>
<comment type="similarity">
    <text evidence="4">Belongs to the type-I 3-dehydroquinase family.</text>
</comment>
<dbReference type="GO" id="GO:0009073">
    <property type="term" value="P:aromatic amino acid family biosynthetic process"/>
    <property type="evidence" value="ECO:0007669"/>
    <property type="project" value="UniProtKB-KW"/>
</dbReference>
<dbReference type="KEGG" id="ddu:GF1_26890"/>
<dbReference type="GO" id="GO:0046279">
    <property type="term" value="P:3,4-dihydroxybenzoate biosynthetic process"/>
    <property type="evidence" value="ECO:0007669"/>
    <property type="project" value="TreeGrafter"/>
</dbReference>
<proteinExistence type="inferred from homology"/>
<keyword evidence="6" id="KW-1185">Reference proteome</keyword>
<name>A0A915U2V1_9BACT</name>
<dbReference type="AlphaFoldDB" id="A0A915U2V1"/>
<dbReference type="Proteomes" id="UP001063350">
    <property type="component" value="Chromosome"/>
</dbReference>
<dbReference type="InterPro" id="IPR001381">
    <property type="entry name" value="DHquinase_I"/>
</dbReference>
<feature type="active site" description="Schiff-base intermediate with substrate" evidence="4">
    <location>
        <position position="148"/>
    </location>
</feature>
<feature type="binding site" evidence="4">
    <location>
        <position position="10"/>
    </location>
    <ligand>
        <name>3-dehydroquinate</name>
        <dbReference type="ChEBI" id="CHEBI:32364"/>
    </ligand>
</feature>
<feature type="binding site" evidence="4">
    <location>
        <begin position="34"/>
        <end position="36"/>
    </location>
    <ligand>
        <name>3-dehydroquinate</name>
        <dbReference type="ChEBI" id="CHEBI:32364"/>
    </ligand>
</feature>
<evidence type="ECO:0000256" key="1">
    <source>
        <dbReference type="ARBA" id="ARBA00001864"/>
    </source>
</evidence>
<keyword evidence="4" id="KW-0057">Aromatic amino acid biosynthesis</keyword>
<feature type="binding site" evidence="4">
    <location>
        <position position="214"/>
    </location>
    <ligand>
        <name>3-dehydroquinate</name>
        <dbReference type="ChEBI" id="CHEBI:32364"/>
    </ligand>
</feature>
<dbReference type="CDD" id="cd00502">
    <property type="entry name" value="DHQase_I"/>
    <property type="match status" value="1"/>
</dbReference>
<dbReference type="EMBL" id="AP024233">
    <property type="protein sequence ID" value="BCO10313.1"/>
    <property type="molecule type" value="Genomic_DNA"/>
</dbReference>
<gene>
    <name evidence="4" type="primary">aroD</name>
    <name evidence="5" type="ORF">GF1_26890</name>
</gene>
<dbReference type="PANTHER" id="PTHR43699:SF1">
    <property type="entry name" value="3-DEHYDROQUINATE DEHYDRATASE"/>
    <property type="match status" value="1"/>
</dbReference>
<sequence>MEKRGKICVSLAGADAAAIASAVQPVLDLVDVVEVRLDAMTNPEVEKCCALIRKPLLFTNRPIWEGGQFGGTEEERVAPLLTAIRARAAWVDLELRADGALRRSLLSAAVESGTKVIISWHDFTGTPSRESLDALLAQMMESGCHVGKIVTTAKSEADVLRVLALQEQAMADGFPLSCFCMGAPGRISRFATLYLGGYMTYGALDAAQATAPGQLTVRQLHAMTQLFEDTNAD</sequence>
<comment type="pathway">
    <text evidence="4">Metabolic intermediate biosynthesis; chorismate biosynthesis; chorismate from D-erythrose 4-phosphate and phosphoenolpyruvate: step 3/7.</text>
</comment>
<dbReference type="PANTHER" id="PTHR43699">
    <property type="entry name" value="3-DEHYDROQUINATE DEHYDRATASE"/>
    <property type="match status" value="1"/>
</dbReference>
<dbReference type="GO" id="GO:0003855">
    <property type="term" value="F:3-dehydroquinate dehydratase activity"/>
    <property type="evidence" value="ECO:0007669"/>
    <property type="project" value="UniProtKB-UniRule"/>
</dbReference>
<feature type="binding site" evidence="4">
    <location>
        <position position="189"/>
    </location>
    <ligand>
        <name>3-dehydroquinate</name>
        <dbReference type="ChEBI" id="CHEBI:32364"/>
    </ligand>
</feature>
<keyword evidence="3 4" id="KW-0704">Schiff base</keyword>
<keyword evidence="4" id="KW-0028">Amino-acid biosynthesis</keyword>